<dbReference type="AlphaFoldDB" id="A0A7K0K1X8"/>
<protein>
    <recommendedName>
        <fullName evidence="3">HTH cro/C1-type domain-containing protein</fullName>
    </recommendedName>
</protein>
<gene>
    <name evidence="1" type="ORF">FYJ63_04440</name>
</gene>
<dbReference type="InterPro" id="IPR010982">
    <property type="entry name" value="Lambda_DNA-bd_dom_sf"/>
</dbReference>
<proteinExistence type="predicted"/>
<accession>A0A7K0K1X8</accession>
<comment type="caution">
    <text evidence="1">The sequence shown here is derived from an EMBL/GenBank/DDBJ whole genome shotgun (WGS) entry which is preliminary data.</text>
</comment>
<dbReference type="GO" id="GO:0003677">
    <property type="term" value="F:DNA binding"/>
    <property type="evidence" value="ECO:0007669"/>
    <property type="project" value="InterPro"/>
</dbReference>
<dbReference type="RefSeq" id="WP_154544172.1">
    <property type="nucleotide sequence ID" value="NZ_VUMY01000006.1"/>
</dbReference>
<sequence>MKTPSIDTEISEAVRKLKRKKGLTSIQIAKALNLTRSSFNDRLMNRTPWRLTDVDALARLGVEVPPLGGVEC</sequence>
<dbReference type="Proteomes" id="UP000442535">
    <property type="component" value="Unassembled WGS sequence"/>
</dbReference>
<dbReference type="EMBL" id="VUMY01000006">
    <property type="protein sequence ID" value="MST49483.1"/>
    <property type="molecule type" value="Genomic_DNA"/>
</dbReference>
<keyword evidence="2" id="KW-1185">Reference proteome</keyword>
<organism evidence="1 2">
    <name type="scientific">Mobiluncus porci</name>
    <dbReference type="NCBI Taxonomy" id="2652278"/>
    <lineage>
        <taxon>Bacteria</taxon>
        <taxon>Bacillati</taxon>
        <taxon>Actinomycetota</taxon>
        <taxon>Actinomycetes</taxon>
        <taxon>Actinomycetales</taxon>
        <taxon>Actinomycetaceae</taxon>
        <taxon>Mobiluncus</taxon>
    </lineage>
</organism>
<evidence type="ECO:0008006" key="3">
    <source>
        <dbReference type="Google" id="ProtNLM"/>
    </source>
</evidence>
<evidence type="ECO:0000313" key="1">
    <source>
        <dbReference type="EMBL" id="MST49483.1"/>
    </source>
</evidence>
<evidence type="ECO:0000313" key="2">
    <source>
        <dbReference type="Proteomes" id="UP000442535"/>
    </source>
</evidence>
<reference evidence="1 2" key="1">
    <citation type="submission" date="2019-08" db="EMBL/GenBank/DDBJ databases">
        <title>In-depth cultivation of the pig gut microbiome towards novel bacterial diversity and tailored functional studies.</title>
        <authorList>
            <person name="Wylensek D."/>
            <person name="Hitch T.C.A."/>
            <person name="Clavel T."/>
        </authorList>
    </citation>
    <scope>NUCLEOTIDE SEQUENCE [LARGE SCALE GENOMIC DNA]</scope>
    <source>
        <strain evidence="1 2">RF-GAM-744-WT-7</strain>
    </source>
</reference>
<name>A0A7K0K1X8_9ACTO</name>
<dbReference type="SUPFAM" id="SSF47413">
    <property type="entry name" value="lambda repressor-like DNA-binding domains"/>
    <property type="match status" value="1"/>
</dbReference>